<keyword evidence="3" id="KW-1185">Reference proteome</keyword>
<gene>
    <name evidence="2" type="ORF">R1flu_005499</name>
</gene>
<organism evidence="2 3">
    <name type="scientific">Riccia fluitans</name>
    <dbReference type="NCBI Taxonomy" id="41844"/>
    <lineage>
        <taxon>Eukaryota</taxon>
        <taxon>Viridiplantae</taxon>
        <taxon>Streptophyta</taxon>
        <taxon>Embryophyta</taxon>
        <taxon>Marchantiophyta</taxon>
        <taxon>Marchantiopsida</taxon>
        <taxon>Marchantiidae</taxon>
        <taxon>Marchantiales</taxon>
        <taxon>Ricciaceae</taxon>
        <taxon>Riccia</taxon>
    </lineage>
</organism>
<name>A0ABD1YTL6_9MARC</name>
<sequence>MNFLVDNDPWITPQVVISSKSVQQSASSQVDSDPRITTEVVISSRSFQRSKSSQVYSDPQIVHLSDGPQSGVTFEHEVSDPGIISFCSNCGAGYTSSALERRSTTGLNDYKVVESEVKAVDMFDSDDDYQPSPPKYNLCSPKYFLMPPTPWNSSYNGKFFEDDNYFPEPPSPNSFVEGVTHLAGEEYFPVPPRIPKFNYPNLEAKEDNEYNPESSVYPKINYSNEDE</sequence>
<comment type="caution">
    <text evidence="2">The sequence shown here is derived from an EMBL/GenBank/DDBJ whole genome shotgun (WGS) entry which is preliminary data.</text>
</comment>
<dbReference type="Proteomes" id="UP001605036">
    <property type="component" value="Unassembled WGS sequence"/>
</dbReference>
<accession>A0ABD1YTL6</accession>
<dbReference type="EMBL" id="JBHFFA010000003">
    <property type="protein sequence ID" value="KAL2634020.1"/>
    <property type="molecule type" value="Genomic_DNA"/>
</dbReference>
<proteinExistence type="predicted"/>
<reference evidence="2 3" key="1">
    <citation type="submission" date="2024-09" db="EMBL/GenBank/DDBJ databases">
        <title>Chromosome-scale assembly of Riccia fluitans.</title>
        <authorList>
            <person name="Paukszto L."/>
            <person name="Sawicki J."/>
            <person name="Karawczyk K."/>
            <person name="Piernik-Szablinska J."/>
            <person name="Szczecinska M."/>
            <person name="Mazdziarz M."/>
        </authorList>
    </citation>
    <scope>NUCLEOTIDE SEQUENCE [LARGE SCALE GENOMIC DNA]</scope>
    <source>
        <strain evidence="2">Rf_01</strain>
        <tissue evidence="2">Aerial parts of the thallus</tissue>
    </source>
</reference>
<evidence type="ECO:0000256" key="1">
    <source>
        <dbReference type="SAM" id="MobiDB-lite"/>
    </source>
</evidence>
<evidence type="ECO:0000313" key="3">
    <source>
        <dbReference type="Proteomes" id="UP001605036"/>
    </source>
</evidence>
<evidence type="ECO:0000313" key="2">
    <source>
        <dbReference type="EMBL" id="KAL2634020.1"/>
    </source>
</evidence>
<feature type="region of interest" description="Disordered" evidence="1">
    <location>
        <begin position="205"/>
        <end position="227"/>
    </location>
</feature>
<dbReference type="AlphaFoldDB" id="A0ABD1YTL6"/>
<protein>
    <submittedName>
        <fullName evidence="2">Uncharacterized protein</fullName>
    </submittedName>
</protein>